<dbReference type="Proteomes" id="UP000632498">
    <property type="component" value="Unassembled WGS sequence"/>
</dbReference>
<gene>
    <name evidence="1" type="ORF">GCM10011332_32120</name>
</gene>
<accession>A0A917CAL1</accession>
<protein>
    <submittedName>
        <fullName evidence="1">Uncharacterized protein</fullName>
    </submittedName>
</protein>
<dbReference type="AlphaFoldDB" id="A0A917CAL1"/>
<keyword evidence="2" id="KW-1185">Reference proteome</keyword>
<dbReference type="EMBL" id="BMHV01000040">
    <property type="protein sequence ID" value="GGF75681.1"/>
    <property type="molecule type" value="Genomic_DNA"/>
</dbReference>
<reference evidence="1" key="2">
    <citation type="submission" date="2020-09" db="EMBL/GenBank/DDBJ databases">
        <authorList>
            <person name="Sun Q."/>
            <person name="Zhou Y."/>
        </authorList>
    </citation>
    <scope>NUCLEOTIDE SEQUENCE</scope>
    <source>
        <strain evidence="1">CGMCC 1.15254</strain>
    </source>
</reference>
<evidence type="ECO:0000313" key="1">
    <source>
        <dbReference type="EMBL" id="GGF75681.1"/>
    </source>
</evidence>
<organism evidence="1 2">
    <name type="scientific">Terasakiella brassicae</name>
    <dbReference type="NCBI Taxonomy" id="1634917"/>
    <lineage>
        <taxon>Bacteria</taxon>
        <taxon>Pseudomonadati</taxon>
        <taxon>Pseudomonadota</taxon>
        <taxon>Alphaproteobacteria</taxon>
        <taxon>Rhodospirillales</taxon>
        <taxon>Terasakiellaceae</taxon>
        <taxon>Terasakiella</taxon>
    </lineage>
</organism>
<sequence length="123" mass="13788">MPNILCDFSKIAKGRLYPYNKTDLNKVEAMAHTVHRIDVTKEDLFNDLEQMAGLSHTTVDEFATSILAQYVSVQKWQIDEIHKAKAIADQGGPFVAHEDVAAWVNSWGTEKELPAPTADIFTK</sequence>
<evidence type="ECO:0000313" key="2">
    <source>
        <dbReference type="Proteomes" id="UP000632498"/>
    </source>
</evidence>
<proteinExistence type="predicted"/>
<comment type="caution">
    <text evidence="1">The sequence shown here is derived from an EMBL/GenBank/DDBJ whole genome shotgun (WGS) entry which is preliminary data.</text>
</comment>
<reference evidence="1" key="1">
    <citation type="journal article" date="2014" name="Int. J. Syst. Evol. Microbiol.">
        <title>Complete genome sequence of Corynebacterium casei LMG S-19264T (=DSM 44701T), isolated from a smear-ripened cheese.</title>
        <authorList>
            <consortium name="US DOE Joint Genome Institute (JGI-PGF)"/>
            <person name="Walter F."/>
            <person name="Albersmeier A."/>
            <person name="Kalinowski J."/>
            <person name="Ruckert C."/>
        </authorList>
    </citation>
    <scope>NUCLEOTIDE SEQUENCE</scope>
    <source>
        <strain evidence="1">CGMCC 1.15254</strain>
    </source>
</reference>
<name>A0A917CAL1_9PROT</name>